<reference evidence="1 2" key="1">
    <citation type="submission" date="2008-09" db="EMBL/GenBank/DDBJ databases">
        <authorList>
            <person name="Fulton L."/>
            <person name="Clifton S."/>
            <person name="Fulton B."/>
            <person name="Xu J."/>
            <person name="Minx P."/>
            <person name="Pepin K.H."/>
            <person name="Johnson M."/>
            <person name="Thiruvilangam P."/>
            <person name="Bhonagiri V."/>
            <person name="Nash W.E."/>
            <person name="Mardis E.R."/>
            <person name="Wilson R.K."/>
        </authorList>
    </citation>
    <scope>NUCLEOTIDE SEQUENCE [LARGE SCALE GENOMIC DNA]</scope>
    <source>
        <strain evidence="1 2">DSM 13275</strain>
    </source>
</reference>
<dbReference type="EMBL" id="ABWP01000024">
    <property type="protein sequence ID" value="EEA85720.1"/>
    <property type="molecule type" value="Genomic_DNA"/>
</dbReference>
<evidence type="ECO:0000313" key="2">
    <source>
        <dbReference type="Proteomes" id="UP000003178"/>
    </source>
</evidence>
<accession>B6FXL9</accession>
<protein>
    <submittedName>
        <fullName evidence="1">Uncharacterized protein</fullName>
    </submittedName>
</protein>
<dbReference type="AlphaFoldDB" id="B6FXL9"/>
<reference evidence="1 2" key="2">
    <citation type="submission" date="2008-10" db="EMBL/GenBank/DDBJ databases">
        <title>Draft genome sequence of Clostridium hiranonis (DSM 13275).</title>
        <authorList>
            <person name="Sudarsanam P."/>
            <person name="Ley R."/>
            <person name="Guruge J."/>
            <person name="Turnbaugh P.J."/>
            <person name="Mahowald M."/>
            <person name="Liep D."/>
            <person name="Gordon J."/>
        </authorList>
    </citation>
    <scope>NUCLEOTIDE SEQUENCE [LARGE SCALE GENOMIC DNA]</scope>
    <source>
        <strain evidence="1 2">DSM 13275</strain>
    </source>
</reference>
<dbReference type="Proteomes" id="UP000003178">
    <property type="component" value="Unassembled WGS sequence"/>
</dbReference>
<dbReference type="HOGENOM" id="CLU_1238439_0_0_9"/>
<sequence>MNCNFRLADYQVVSDKDIYKVFGKQLLWGEEFNGEEYYLPMGSEESLHINIFRGNEYLDVSVFGDLRAYEDFDEIGEWFNKCCNSFNIEQAYCQVTDSGGFGKNFECQNLVSSELFTVNISFRLDCSPEYQYIKGELVQKCPFSEKMKVHIWENLDDSCMASTVVIMFGDFDLDEGIEFDMKVKKWFNSSLEKFHVRQAFCQINYANDSSKIYKDKVTFQNFE</sequence>
<proteinExistence type="predicted"/>
<keyword evidence="2" id="KW-1185">Reference proteome</keyword>
<name>B6FXL9_PEPHT</name>
<dbReference type="STRING" id="500633.CLOHIR_00618"/>
<organism evidence="1 2">
    <name type="scientific">Peptacetobacter hiranonis (strain DSM 13275 / JCM 10541 / KCTC 15199 / TO-931)</name>
    <name type="common">Clostridium hiranonis</name>
    <dbReference type="NCBI Taxonomy" id="500633"/>
    <lineage>
        <taxon>Bacteria</taxon>
        <taxon>Bacillati</taxon>
        <taxon>Bacillota</taxon>
        <taxon>Clostridia</taxon>
        <taxon>Peptostreptococcales</taxon>
        <taxon>Peptostreptococcaceae</taxon>
        <taxon>Peptacetobacter</taxon>
    </lineage>
</organism>
<gene>
    <name evidence="1" type="ORF">CLOHIR_00618</name>
</gene>
<evidence type="ECO:0000313" key="1">
    <source>
        <dbReference type="EMBL" id="EEA85720.1"/>
    </source>
</evidence>
<comment type="caution">
    <text evidence="1">The sequence shown here is derived from an EMBL/GenBank/DDBJ whole genome shotgun (WGS) entry which is preliminary data.</text>
</comment>